<keyword evidence="4" id="KW-1185">Reference proteome</keyword>
<organism evidence="3 4">
    <name type="scientific">Methanoplanus endosymbiosus</name>
    <dbReference type="NCBI Taxonomy" id="33865"/>
    <lineage>
        <taxon>Archaea</taxon>
        <taxon>Methanobacteriati</taxon>
        <taxon>Methanobacteriota</taxon>
        <taxon>Stenosarchaea group</taxon>
        <taxon>Methanomicrobia</taxon>
        <taxon>Methanomicrobiales</taxon>
        <taxon>Methanomicrobiaceae</taxon>
        <taxon>Methanoplanus</taxon>
    </lineage>
</organism>
<dbReference type="SUPFAM" id="SSF53850">
    <property type="entry name" value="Periplasmic binding protein-like II"/>
    <property type="match status" value="1"/>
</dbReference>
<dbReference type="PANTHER" id="PTHR30632">
    <property type="entry name" value="MOLYBDATE-BINDING PERIPLASMIC PROTEIN"/>
    <property type="match status" value="1"/>
</dbReference>
<gene>
    <name evidence="3" type="primary">modA</name>
    <name evidence="3" type="ORF">L6E24_09445</name>
</gene>
<dbReference type="InterPro" id="IPR005950">
    <property type="entry name" value="ModA"/>
</dbReference>
<evidence type="ECO:0000313" key="4">
    <source>
        <dbReference type="Proteomes" id="UP001060368"/>
    </source>
</evidence>
<keyword evidence="1" id="KW-0479">Metal-binding</keyword>
<accession>A0A9E7PK97</accession>
<dbReference type="GO" id="GO:0015689">
    <property type="term" value="P:molybdate ion transport"/>
    <property type="evidence" value="ECO:0007669"/>
    <property type="project" value="InterPro"/>
</dbReference>
<proteinExistence type="predicted"/>
<dbReference type="KEGG" id="mend:L6E24_09445"/>
<dbReference type="InterPro" id="IPR050682">
    <property type="entry name" value="ModA/WtpA"/>
</dbReference>
<dbReference type="PROSITE" id="PS51257">
    <property type="entry name" value="PROKAR_LIPOPROTEIN"/>
    <property type="match status" value="1"/>
</dbReference>
<dbReference type="Pfam" id="PF13531">
    <property type="entry name" value="SBP_bac_11"/>
    <property type="match status" value="1"/>
</dbReference>
<dbReference type="GO" id="GO:0030973">
    <property type="term" value="F:molybdate ion binding"/>
    <property type="evidence" value="ECO:0007669"/>
    <property type="project" value="TreeGrafter"/>
</dbReference>
<dbReference type="PIRSF" id="PIRSF004846">
    <property type="entry name" value="ModA"/>
    <property type="match status" value="1"/>
</dbReference>
<dbReference type="GO" id="GO:0046872">
    <property type="term" value="F:metal ion binding"/>
    <property type="evidence" value="ECO:0007669"/>
    <property type="project" value="UniProtKB-KW"/>
</dbReference>
<reference evidence="3" key="1">
    <citation type="submission" date="2022-04" db="EMBL/GenBank/DDBJ databases">
        <title>Complete genome of Methanoplanus endosymbiosus DSM 3599.</title>
        <authorList>
            <person name="Chen S.-C."/>
            <person name="You Y.-T."/>
            <person name="Zhou Y.-Z."/>
            <person name="Lai M.-C."/>
        </authorList>
    </citation>
    <scope>NUCLEOTIDE SEQUENCE</scope>
    <source>
        <strain evidence="3">DSM 3599</strain>
    </source>
</reference>
<dbReference type="RefSeq" id="WP_257741746.1">
    <property type="nucleotide sequence ID" value="NZ_CP096115.1"/>
</dbReference>
<dbReference type="Proteomes" id="UP001060368">
    <property type="component" value="Chromosome"/>
</dbReference>
<name>A0A9E7PK97_9EURY</name>
<dbReference type="GeneID" id="74307925"/>
<evidence type="ECO:0000256" key="2">
    <source>
        <dbReference type="ARBA" id="ARBA00022729"/>
    </source>
</evidence>
<keyword evidence="2" id="KW-0732">Signal</keyword>
<dbReference type="Gene3D" id="3.40.190.10">
    <property type="entry name" value="Periplasmic binding protein-like II"/>
    <property type="match status" value="2"/>
</dbReference>
<dbReference type="CDD" id="cd13517">
    <property type="entry name" value="PBP2_ModA3_like"/>
    <property type="match status" value="1"/>
</dbReference>
<dbReference type="EMBL" id="CP096115">
    <property type="protein sequence ID" value="UUX91594.1"/>
    <property type="molecule type" value="Genomic_DNA"/>
</dbReference>
<dbReference type="PANTHER" id="PTHR30632:SF0">
    <property type="entry name" value="SULFATE-BINDING PROTEIN"/>
    <property type="match status" value="1"/>
</dbReference>
<evidence type="ECO:0000313" key="3">
    <source>
        <dbReference type="EMBL" id="UUX91594.1"/>
    </source>
</evidence>
<dbReference type="NCBIfam" id="TIGR01256">
    <property type="entry name" value="modA"/>
    <property type="match status" value="1"/>
</dbReference>
<dbReference type="AlphaFoldDB" id="A0A9E7PK97"/>
<evidence type="ECO:0000256" key="1">
    <source>
        <dbReference type="ARBA" id="ARBA00022723"/>
    </source>
</evidence>
<sequence length="278" mass="30061">MHKKLLLVFTVFAAFALILGAGCVSGNSGEEKDAGAQASGGEELSEESLIVYCGAGLRVPMDNIAEAFEEQKNVKIKYTYGGSAQLLSQIELLQEGDAYMPGAKSYIDSAVEKGFVSDSNDVVYHVMTIAVPKGNPKNITSLEDLTEEGLRVGIGEPDGPAVGKAAKKLLEKNNLWEGIQDNIVVQSGTVNELLVYLNMDQTDAVIIWEDLLNEETMDKVDIPVSAGFVKVVPVGMLTFTEKEDTAKQFIDFVSSDAGKAYFEEAGFDTYPCDKYSDL</sequence>
<protein>
    <submittedName>
        <fullName evidence="3">Molybdate ABC transporter substrate-binding protein</fullName>
    </submittedName>
</protein>